<feature type="transmembrane region" description="Helical" evidence="2">
    <location>
        <begin position="316"/>
        <end position="337"/>
    </location>
</feature>
<evidence type="ECO:0000313" key="4">
    <source>
        <dbReference type="EMBL" id="TDD83192.1"/>
    </source>
</evidence>
<keyword evidence="2" id="KW-0812">Transmembrane</keyword>
<feature type="transmembrane region" description="Helical" evidence="2">
    <location>
        <begin position="259"/>
        <end position="278"/>
    </location>
</feature>
<keyword evidence="4" id="KW-0012">Acyltransferase</keyword>
<feature type="compositionally biased region" description="Basic residues" evidence="1">
    <location>
        <begin position="380"/>
        <end position="393"/>
    </location>
</feature>
<dbReference type="EMBL" id="SMKU01000115">
    <property type="protein sequence ID" value="TDD83192.1"/>
    <property type="molecule type" value="Genomic_DNA"/>
</dbReference>
<dbReference type="InterPro" id="IPR002656">
    <property type="entry name" value="Acyl_transf_3_dom"/>
</dbReference>
<feature type="transmembrane region" description="Helical" evidence="2">
    <location>
        <begin position="187"/>
        <end position="206"/>
    </location>
</feature>
<dbReference type="PANTHER" id="PTHR23028:SF131">
    <property type="entry name" value="BLR2367 PROTEIN"/>
    <property type="match status" value="1"/>
</dbReference>
<feature type="transmembrane region" description="Helical" evidence="2">
    <location>
        <begin position="114"/>
        <end position="137"/>
    </location>
</feature>
<dbReference type="GO" id="GO:0016020">
    <property type="term" value="C:membrane"/>
    <property type="evidence" value="ECO:0007669"/>
    <property type="project" value="TreeGrafter"/>
</dbReference>
<evidence type="ECO:0000256" key="2">
    <source>
        <dbReference type="SAM" id="Phobius"/>
    </source>
</evidence>
<feature type="transmembrane region" description="Helical" evidence="2">
    <location>
        <begin position="284"/>
        <end position="304"/>
    </location>
</feature>
<feature type="compositionally biased region" description="Low complexity" evidence="1">
    <location>
        <begin position="394"/>
        <end position="405"/>
    </location>
</feature>
<name>A0A4R5BHK9_9ACTN</name>
<reference evidence="4 5" key="1">
    <citation type="submission" date="2019-03" db="EMBL/GenBank/DDBJ databases">
        <title>Draft genome sequences of novel Actinobacteria.</title>
        <authorList>
            <person name="Sahin N."/>
            <person name="Ay H."/>
            <person name="Saygin H."/>
        </authorList>
    </citation>
    <scope>NUCLEOTIDE SEQUENCE [LARGE SCALE GENOMIC DNA]</scope>
    <source>
        <strain evidence="4 5">H3C3</strain>
    </source>
</reference>
<feature type="transmembrane region" description="Helical" evidence="2">
    <location>
        <begin position="349"/>
        <end position="373"/>
    </location>
</feature>
<proteinExistence type="predicted"/>
<dbReference type="RefSeq" id="WP_131896034.1">
    <property type="nucleotide sequence ID" value="NZ_SMKU01000115.1"/>
</dbReference>
<evidence type="ECO:0000256" key="1">
    <source>
        <dbReference type="SAM" id="MobiDB-lite"/>
    </source>
</evidence>
<keyword evidence="4" id="KW-0808">Transferase</keyword>
<organism evidence="4 5">
    <name type="scientific">Actinomadura rubrisoli</name>
    <dbReference type="NCBI Taxonomy" id="2530368"/>
    <lineage>
        <taxon>Bacteria</taxon>
        <taxon>Bacillati</taxon>
        <taxon>Actinomycetota</taxon>
        <taxon>Actinomycetes</taxon>
        <taxon>Streptosporangiales</taxon>
        <taxon>Thermomonosporaceae</taxon>
        <taxon>Actinomadura</taxon>
    </lineage>
</organism>
<feature type="transmembrane region" description="Helical" evidence="2">
    <location>
        <begin position="74"/>
        <end position="93"/>
    </location>
</feature>
<feature type="region of interest" description="Disordered" evidence="1">
    <location>
        <begin position="380"/>
        <end position="432"/>
    </location>
</feature>
<dbReference type="AlphaFoldDB" id="A0A4R5BHK9"/>
<protein>
    <submittedName>
        <fullName evidence="4">Acyltransferase</fullName>
    </submittedName>
</protein>
<feature type="transmembrane region" description="Helical" evidence="2">
    <location>
        <begin position="226"/>
        <end position="247"/>
    </location>
</feature>
<feature type="transmembrane region" description="Helical" evidence="2">
    <location>
        <begin position="25"/>
        <end position="43"/>
    </location>
</feature>
<dbReference type="GO" id="GO:0016747">
    <property type="term" value="F:acyltransferase activity, transferring groups other than amino-acyl groups"/>
    <property type="evidence" value="ECO:0007669"/>
    <property type="project" value="InterPro"/>
</dbReference>
<dbReference type="GO" id="GO:0000271">
    <property type="term" value="P:polysaccharide biosynthetic process"/>
    <property type="evidence" value="ECO:0007669"/>
    <property type="project" value="TreeGrafter"/>
</dbReference>
<accession>A0A4R5BHK9</accession>
<dbReference type="OrthoDB" id="9796461at2"/>
<feature type="transmembrane region" description="Helical" evidence="2">
    <location>
        <begin position="161"/>
        <end position="180"/>
    </location>
</feature>
<dbReference type="Proteomes" id="UP000294513">
    <property type="component" value="Unassembled WGS sequence"/>
</dbReference>
<evidence type="ECO:0000313" key="5">
    <source>
        <dbReference type="Proteomes" id="UP000294513"/>
    </source>
</evidence>
<keyword evidence="2" id="KW-0472">Membrane</keyword>
<keyword evidence="5" id="KW-1185">Reference proteome</keyword>
<dbReference type="InterPro" id="IPR050879">
    <property type="entry name" value="Acyltransferase_3"/>
</dbReference>
<dbReference type="Pfam" id="PF01757">
    <property type="entry name" value="Acyl_transf_3"/>
    <property type="match status" value="1"/>
</dbReference>
<feature type="domain" description="Acyltransferase 3" evidence="3">
    <location>
        <begin position="24"/>
        <end position="365"/>
    </location>
</feature>
<comment type="caution">
    <text evidence="4">The sequence shown here is derived from an EMBL/GenBank/DDBJ whole genome shotgun (WGS) entry which is preliminary data.</text>
</comment>
<keyword evidence="2" id="KW-1133">Transmembrane helix</keyword>
<sequence>MSSTGPTGQAGGTARGIGAAKLPSLTGLRFFAALLVFFFHTSLSNSPIPPNEPINPFADDGVAHAYEKALLNTGYMGVSFFFVLSGFVLTWSSRPGQRMTAFWRRRATKLFPSHLVVFAASLVLFAGAAITSVGQWLPNLFLIHSFFPQPGISLSMNPPSWSLSSELLFYALFPLLIVPIRRMSDRALWGWAGAMVAGTVTVQLVSTFLVPDTPKSAITPISDLQFWFGYLFPPTRLFEFVLGALLARIVLAGRWPGWANVRFALALVALGYGAGFVVPFRYTFVAATIVPIGVLIPAVAITDAGGRRTWLSSRAMVWLGDVSLGFYLVQGVTIFYLRSLMDGSTYGVPGGVLLIAGFFTACLLAGALLHHGVEMPAMRRFSRSRKGTRRAAGRGRPAAPDRVGASAEPGSGGATAPATPVSSGGPLDQGGR</sequence>
<evidence type="ECO:0000259" key="3">
    <source>
        <dbReference type="Pfam" id="PF01757"/>
    </source>
</evidence>
<dbReference type="PANTHER" id="PTHR23028">
    <property type="entry name" value="ACETYLTRANSFERASE"/>
    <property type="match status" value="1"/>
</dbReference>
<gene>
    <name evidence="4" type="ORF">E1298_21590</name>
</gene>